<proteinExistence type="predicted"/>
<evidence type="ECO:0000313" key="2">
    <source>
        <dbReference type="Proteomes" id="UP000201838"/>
    </source>
</evidence>
<organism evidence="1 2">
    <name type="scientific">Boseongicola aestuarii</name>
    <dbReference type="NCBI Taxonomy" id="1470561"/>
    <lineage>
        <taxon>Bacteria</taxon>
        <taxon>Pseudomonadati</taxon>
        <taxon>Pseudomonadota</taxon>
        <taxon>Alphaproteobacteria</taxon>
        <taxon>Rhodobacterales</taxon>
        <taxon>Paracoccaceae</taxon>
        <taxon>Boseongicola</taxon>
    </lineage>
</organism>
<accession>A0A238IYZ6</accession>
<protein>
    <recommendedName>
        <fullName evidence="3">Methyltransferase FkbM domain-containing protein</fullName>
    </recommendedName>
</protein>
<dbReference type="AlphaFoldDB" id="A0A238IYZ6"/>
<gene>
    <name evidence="1" type="ORF">BOA8489_01736</name>
</gene>
<sequence>MRNSLKRHFRPLAQNARFISQGFQDPAPNWVKWRVLKKFFIPDGVCVETGTYLGKTTNFLGRNYKKVYSLEPYFPLSVT</sequence>
<keyword evidence="2" id="KW-1185">Reference proteome</keyword>
<name>A0A238IYZ6_9RHOB</name>
<reference evidence="1 2" key="1">
    <citation type="submission" date="2017-05" db="EMBL/GenBank/DDBJ databases">
        <authorList>
            <person name="Song R."/>
            <person name="Chenine A.L."/>
            <person name="Ruprecht R.M."/>
        </authorList>
    </citation>
    <scope>NUCLEOTIDE SEQUENCE [LARGE SCALE GENOMIC DNA]</scope>
    <source>
        <strain evidence="1 2">CECT 8489</strain>
    </source>
</reference>
<dbReference type="Proteomes" id="UP000201838">
    <property type="component" value="Unassembled WGS sequence"/>
</dbReference>
<evidence type="ECO:0000313" key="1">
    <source>
        <dbReference type="EMBL" id="SMX23626.1"/>
    </source>
</evidence>
<dbReference type="EMBL" id="FXXQ01000005">
    <property type="protein sequence ID" value="SMX23626.1"/>
    <property type="molecule type" value="Genomic_DNA"/>
</dbReference>
<evidence type="ECO:0008006" key="3">
    <source>
        <dbReference type="Google" id="ProtNLM"/>
    </source>
</evidence>